<feature type="domain" description="GFO/IDH/MocA-like oxidoreductase" evidence="3">
    <location>
        <begin position="191"/>
        <end position="307"/>
    </location>
</feature>
<evidence type="ECO:0000313" key="4">
    <source>
        <dbReference type="EMBL" id="KAG5574311.1"/>
    </source>
</evidence>
<dbReference type="InterPro" id="IPR036291">
    <property type="entry name" value="NAD(P)-bd_dom_sf"/>
</dbReference>
<sequence>MKFQNQERKEWRKFCGYTICHLIFSHPIYLHYNQDSSKKKKNTSKMSNDETPIRFGIIGCAEIARKISRAINLSPNSTLYALASRSIEKAHNFAIKNNLFSDSLKIYGNYSEILDDPFVDAVYMPLPTTFHLHWAILAAEKKKHLLLEKPTALNVEELDKILDACDKNGVQFMDASMWYHHPRTGKMKEMIVDSKLFGQVKAIHSSSSYAPGQEFLENNIRVKPDLDALGALGDAGWYCIGAILWAMNQTLPTTVTALPNVARNSAGVILTCSASLYWEKEETVATFYCSFIAHETMDLRVYGSNGTCYLYDFILPFGEDSASFNFTSGAKFVDLHIGWNLKPQVVEVTSQLPQEGYMIQEFASLVKAIKFSRSKPESKWPHTSRITQLVLDAVNKSIDTGFQPVHM</sequence>
<evidence type="ECO:0008006" key="6">
    <source>
        <dbReference type="Google" id="ProtNLM"/>
    </source>
</evidence>
<dbReference type="EMBL" id="JACXVP010000011">
    <property type="protein sequence ID" value="KAG5574311.1"/>
    <property type="molecule type" value="Genomic_DNA"/>
</dbReference>
<dbReference type="Pfam" id="PF22725">
    <property type="entry name" value="GFO_IDH_MocA_C3"/>
    <property type="match status" value="1"/>
</dbReference>
<evidence type="ECO:0000259" key="3">
    <source>
        <dbReference type="Pfam" id="PF22725"/>
    </source>
</evidence>
<dbReference type="Proteomes" id="UP000824120">
    <property type="component" value="Chromosome 11"/>
</dbReference>
<feature type="domain" description="Gfo/Idh/MocA-like oxidoreductase N-terminal" evidence="2">
    <location>
        <begin position="53"/>
        <end position="173"/>
    </location>
</feature>
<comment type="similarity">
    <text evidence="1">Belongs to the Gfo/Idh/MocA family.</text>
</comment>
<protein>
    <recommendedName>
        <fullName evidence="6">Gfo/Idh/MocA-like oxidoreductase N-terminal domain-containing protein</fullName>
    </recommendedName>
</protein>
<dbReference type="GO" id="GO:0000166">
    <property type="term" value="F:nucleotide binding"/>
    <property type="evidence" value="ECO:0007669"/>
    <property type="project" value="InterPro"/>
</dbReference>
<evidence type="ECO:0000259" key="2">
    <source>
        <dbReference type="Pfam" id="PF01408"/>
    </source>
</evidence>
<dbReference type="Gene3D" id="3.40.50.720">
    <property type="entry name" value="NAD(P)-binding Rossmann-like Domain"/>
    <property type="match status" value="1"/>
</dbReference>
<evidence type="ECO:0000256" key="1">
    <source>
        <dbReference type="ARBA" id="ARBA00010928"/>
    </source>
</evidence>
<dbReference type="InterPro" id="IPR000683">
    <property type="entry name" value="Gfo/Idh/MocA-like_OxRdtase_N"/>
</dbReference>
<dbReference type="InterPro" id="IPR055170">
    <property type="entry name" value="GFO_IDH_MocA-like_dom"/>
</dbReference>
<proteinExistence type="inferred from homology"/>
<name>A0A9J5WG27_SOLCO</name>
<comment type="caution">
    <text evidence="4">The sequence shown here is derived from an EMBL/GenBank/DDBJ whole genome shotgun (WGS) entry which is preliminary data.</text>
</comment>
<dbReference type="SUPFAM" id="SSF51735">
    <property type="entry name" value="NAD(P)-binding Rossmann-fold domains"/>
    <property type="match status" value="1"/>
</dbReference>
<dbReference type="Gene3D" id="3.30.360.10">
    <property type="entry name" value="Dihydrodipicolinate Reductase, domain 2"/>
    <property type="match status" value="1"/>
</dbReference>
<dbReference type="AlphaFoldDB" id="A0A9J5WG27"/>
<dbReference type="Pfam" id="PF01408">
    <property type="entry name" value="GFO_IDH_MocA"/>
    <property type="match status" value="1"/>
</dbReference>
<dbReference type="OrthoDB" id="2129491at2759"/>
<dbReference type="PANTHER" id="PTHR46368">
    <property type="match status" value="1"/>
</dbReference>
<keyword evidence="5" id="KW-1185">Reference proteome</keyword>
<gene>
    <name evidence="4" type="ORF">H5410_054445</name>
</gene>
<reference evidence="4 5" key="1">
    <citation type="submission" date="2020-09" db="EMBL/GenBank/DDBJ databases">
        <title>De no assembly of potato wild relative species, Solanum commersonii.</title>
        <authorList>
            <person name="Cho K."/>
        </authorList>
    </citation>
    <scope>NUCLEOTIDE SEQUENCE [LARGE SCALE GENOMIC DNA]</scope>
    <source>
        <strain evidence="4">LZ3.2</strain>
        <tissue evidence="4">Leaf</tissue>
    </source>
</reference>
<accession>A0A9J5WG27</accession>
<organism evidence="4 5">
    <name type="scientific">Solanum commersonii</name>
    <name type="common">Commerson's wild potato</name>
    <name type="synonym">Commerson's nightshade</name>
    <dbReference type="NCBI Taxonomy" id="4109"/>
    <lineage>
        <taxon>Eukaryota</taxon>
        <taxon>Viridiplantae</taxon>
        <taxon>Streptophyta</taxon>
        <taxon>Embryophyta</taxon>
        <taxon>Tracheophyta</taxon>
        <taxon>Spermatophyta</taxon>
        <taxon>Magnoliopsida</taxon>
        <taxon>eudicotyledons</taxon>
        <taxon>Gunneridae</taxon>
        <taxon>Pentapetalae</taxon>
        <taxon>asterids</taxon>
        <taxon>lamiids</taxon>
        <taxon>Solanales</taxon>
        <taxon>Solanaceae</taxon>
        <taxon>Solanoideae</taxon>
        <taxon>Solaneae</taxon>
        <taxon>Solanum</taxon>
    </lineage>
</organism>
<dbReference type="SUPFAM" id="SSF55347">
    <property type="entry name" value="Glyceraldehyde-3-phosphate dehydrogenase-like, C-terminal domain"/>
    <property type="match status" value="1"/>
</dbReference>
<evidence type="ECO:0000313" key="5">
    <source>
        <dbReference type="Proteomes" id="UP000824120"/>
    </source>
</evidence>
<dbReference type="PANTHER" id="PTHR46368:SF7">
    <property type="entry name" value="GFO_IDH_MOCA-LIKE OXIDOREDUCTASE N-TERMINAL DOMAIN-CONTAINING PROTEIN"/>
    <property type="match status" value="1"/>
</dbReference>